<dbReference type="PANTHER" id="PTHR42849:SF1">
    <property type="entry name" value="N-ACETYLNEURAMINATE LYASE"/>
    <property type="match status" value="1"/>
</dbReference>
<comment type="similarity">
    <text evidence="2">Belongs to the DapA family.</text>
</comment>
<dbReference type="SUPFAM" id="SSF51569">
    <property type="entry name" value="Aldolase"/>
    <property type="match status" value="1"/>
</dbReference>
<feature type="binding site" evidence="4">
    <location>
        <position position="206"/>
    </location>
    <ligand>
        <name>pyruvate</name>
        <dbReference type="ChEBI" id="CHEBI:15361"/>
    </ligand>
</feature>
<reference evidence="5 6" key="1">
    <citation type="submission" date="2019-03" db="EMBL/GenBank/DDBJ databases">
        <title>Genomic Encyclopedia of Type Strains, Phase III (KMG-III): the genomes of soil and plant-associated and newly described type strains.</title>
        <authorList>
            <person name="Whitman W."/>
        </authorList>
    </citation>
    <scope>NUCLEOTIDE SEQUENCE [LARGE SCALE GENOMIC DNA]</scope>
    <source>
        <strain evidence="5 6">CGMCC 1.7002</strain>
    </source>
</reference>
<dbReference type="PANTHER" id="PTHR42849">
    <property type="entry name" value="N-ACETYLNEURAMINATE LYASE"/>
    <property type="match status" value="1"/>
</dbReference>
<evidence type="ECO:0000313" key="5">
    <source>
        <dbReference type="EMBL" id="TDQ60490.1"/>
    </source>
</evidence>
<proteinExistence type="inferred from homology"/>
<dbReference type="EMBL" id="SNYR01000004">
    <property type="protein sequence ID" value="TDQ60490.1"/>
    <property type="molecule type" value="Genomic_DNA"/>
</dbReference>
<dbReference type="GO" id="GO:0005829">
    <property type="term" value="C:cytosol"/>
    <property type="evidence" value="ECO:0007669"/>
    <property type="project" value="TreeGrafter"/>
</dbReference>
<dbReference type="GO" id="GO:0019262">
    <property type="term" value="P:N-acetylneuraminate catabolic process"/>
    <property type="evidence" value="ECO:0007669"/>
    <property type="project" value="TreeGrafter"/>
</dbReference>
<dbReference type="AlphaFoldDB" id="A0A4R6VGA6"/>
<feature type="active site" description="Proton donor/acceptor" evidence="3">
    <location>
        <position position="137"/>
    </location>
</feature>
<keyword evidence="1 2" id="KW-0456">Lyase</keyword>
<comment type="caution">
    <text evidence="5">The sequence shown here is derived from an EMBL/GenBank/DDBJ whole genome shotgun (WGS) entry which is preliminary data.</text>
</comment>
<keyword evidence="6" id="KW-1185">Reference proteome</keyword>
<evidence type="ECO:0000256" key="3">
    <source>
        <dbReference type="PIRSR" id="PIRSR001365-1"/>
    </source>
</evidence>
<evidence type="ECO:0000256" key="2">
    <source>
        <dbReference type="PIRNR" id="PIRNR001365"/>
    </source>
</evidence>
<dbReference type="OrthoDB" id="9778880at2"/>
<evidence type="ECO:0000256" key="1">
    <source>
        <dbReference type="ARBA" id="ARBA00023239"/>
    </source>
</evidence>
<dbReference type="GO" id="GO:0008747">
    <property type="term" value="F:N-acetylneuraminate lyase activity"/>
    <property type="evidence" value="ECO:0007669"/>
    <property type="project" value="TreeGrafter"/>
</dbReference>
<dbReference type="PRINTS" id="PR00146">
    <property type="entry name" value="DHPICSNTHASE"/>
</dbReference>
<dbReference type="Proteomes" id="UP000295391">
    <property type="component" value="Unassembled WGS sequence"/>
</dbReference>
<evidence type="ECO:0000313" key="6">
    <source>
        <dbReference type="Proteomes" id="UP000295391"/>
    </source>
</evidence>
<gene>
    <name evidence="5" type="ORF">ATL17_3379</name>
</gene>
<sequence length="302" mass="32461">METQLRGMFAALITAMKDDQSFCAERQMQVTKAVLNQGLDGLYVGGSSGESGLLNTQELLDQQEVVANAAAGQGKKLIAHVGAPTLRDSIALAQNAAKLGYDGLSALPPHAYPFTDGEIIAYYQALSDATDLPMIVYEVPVRTNRPLPFGVLSEILQLQNVAGIKFTSHDLFKFSQLKAAHRDKTFYFGFDEVYLSAGALGADGGIGSTYNVMGKLYAELNVAIRKSDLPTAQKLQDISQQFVTQLLEIGVLPGIKAIMQARGISAGPTRAPLCPLSADFEKIATRMANDPLFSDYLIGPNL</sequence>
<accession>A0A4R6VGA6</accession>
<dbReference type="InterPro" id="IPR013785">
    <property type="entry name" value="Aldolase_TIM"/>
</dbReference>
<evidence type="ECO:0000256" key="4">
    <source>
        <dbReference type="PIRSR" id="PIRSR001365-2"/>
    </source>
</evidence>
<dbReference type="SMART" id="SM01130">
    <property type="entry name" value="DHDPS"/>
    <property type="match status" value="1"/>
</dbReference>
<dbReference type="RefSeq" id="WP_133573977.1">
    <property type="nucleotide sequence ID" value="NZ_SNYR01000004.1"/>
</dbReference>
<dbReference type="PIRSF" id="PIRSF001365">
    <property type="entry name" value="DHDPS"/>
    <property type="match status" value="1"/>
</dbReference>
<dbReference type="InterPro" id="IPR002220">
    <property type="entry name" value="DapA-like"/>
</dbReference>
<organism evidence="5 6">
    <name type="scientific">Maritalea mobilis</name>
    <dbReference type="NCBI Taxonomy" id="483324"/>
    <lineage>
        <taxon>Bacteria</taxon>
        <taxon>Pseudomonadati</taxon>
        <taxon>Pseudomonadota</taxon>
        <taxon>Alphaproteobacteria</taxon>
        <taxon>Hyphomicrobiales</taxon>
        <taxon>Devosiaceae</taxon>
        <taxon>Maritalea</taxon>
    </lineage>
</organism>
<dbReference type="Gene3D" id="3.20.20.70">
    <property type="entry name" value="Aldolase class I"/>
    <property type="match status" value="1"/>
</dbReference>
<feature type="active site" description="Schiff-base intermediate with substrate" evidence="3">
    <location>
        <position position="165"/>
    </location>
</feature>
<protein>
    <submittedName>
        <fullName evidence="5">N-acetylneuraminate lyase</fullName>
    </submittedName>
</protein>
<dbReference type="Pfam" id="PF00701">
    <property type="entry name" value="DHDPS"/>
    <property type="match status" value="1"/>
</dbReference>
<name>A0A4R6VGA6_9HYPH</name>